<keyword evidence="2" id="KW-0472">Membrane</keyword>
<gene>
    <name evidence="3" type="ORF">T9R20_08060</name>
</gene>
<evidence type="ECO:0000313" key="4">
    <source>
        <dbReference type="Proteomes" id="UP001324533"/>
    </source>
</evidence>
<feature type="region of interest" description="Disordered" evidence="1">
    <location>
        <begin position="64"/>
        <end position="86"/>
    </location>
</feature>
<name>A0ABZ0VJE7_9MICO</name>
<accession>A0ABZ0VJE7</accession>
<sequence>MRSYLFGSGIISAITGGLALLRGVRNGEAFTWRMALAWVSWGISLALAVGTIVDTRRAARGKNIDLDSPVSGREDKLMKKRARRGR</sequence>
<reference evidence="3 4" key="1">
    <citation type="submission" date="2023-06" db="EMBL/GenBank/DDBJ databases">
        <title>Rock-solubilizing bacteria, Microbacterium invictum, promotes re-establishment of vegetation in rocky wasteland by accelerating rock bio-weathering and reshaping soil bacterial community.</title>
        <authorList>
            <person name="Liu C."/>
        </authorList>
    </citation>
    <scope>NUCLEOTIDE SEQUENCE [LARGE SCALE GENOMIC DNA]</scope>
    <source>
        <strain evidence="3 4">X-18</strain>
    </source>
</reference>
<organism evidence="3 4">
    <name type="scientific">Microbacterium invictum</name>
    <dbReference type="NCBI Taxonomy" id="515415"/>
    <lineage>
        <taxon>Bacteria</taxon>
        <taxon>Bacillati</taxon>
        <taxon>Actinomycetota</taxon>
        <taxon>Actinomycetes</taxon>
        <taxon>Micrococcales</taxon>
        <taxon>Microbacteriaceae</taxon>
        <taxon>Microbacterium</taxon>
    </lineage>
</organism>
<evidence type="ECO:0000256" key="1">
    <source>
        <dbReference type="SAM" id="MobiDB-lite"/>
    </source>
</evidence>
<protein>
    <recommendedName>
        <fullName evidence="5">NADH:ubiquinone oxidoreductase</fullName>
    </recommendedName>
</protein>
<keyword evidence="2" id="KW-1133">Transmembrane helix</keyword>
<evidence type="ECO:0008006" key="5">
    <source>
        <dbReference type="Google" id="ProtNLM"/>
    </source>
</evidence>
<dbReference type="Proteomes" id="UP001324533">
    <property type="component" value="Chromosome"/>
</dbReference>
<evidence type="ECO:0000313" key="3">
    <source>
        <dbReference type="EMBL" id="WQB71887.1"/>
    </source>
</evidence>
<proteinExistence type="predicted"/>
<keyword evidence="2" id="KW-0812">Transmembrane</keyword>
<dbReference type="RefSeq" id="WP_322412000.1">
    <property type="nucleotide sequence ID" value="NZ_CP139779.1"/>
</dbReference>
<evidence type="ECO:0000256" key="2">
    <source>
        <dbReference type="SAM" id="Phobius"/>
    </source>
</evidence>
<keyword evidence="4" id="KW-1185">Reference proteome</keyword>
<feature type="transmembrane region" description="Helical" evidence="2">
    <location>
        <begin position="35"/>
        <end position="53"/>
    </location>
</feature>
<dbReference type="EMBL" id="CP139779">
    <property type="protein sequence ID" value="WQB71887.1"/>
    <property type="molecule type" value="Genomic_DNA"/>
</dbReference>